<accession>A0ABW3JWK9</accession>
<evidence type="ECO:0000313" key="1">
    <source>
        <dbReference type="EMBL" id="MFD0998090.1"/>
    </source>
</evidence>
<dbReference type="Proteomes" id="UP001597112">
    <property type="component" value="Unassembled WGS sequence"/>
</dbReference>
<sequence length="144" mass="16439">MKEILYATRGVSTIEYEPRVPCLIDTITEFLYSDEFREHLNNGLKLLIEKQRIHGAIGWLANTKYLGAIPEDDTKWVIEDWMVRAAQAGIRYVATVLPDDEVVRVGNDFFDGDFVVPNTNGLILKHFHNLESACEWLQGSLIKS</sequence>
<dbReference type="EMBL" id="JBHTKA010000001">
    <property type="protein sequence ID" value="MFD0998090.1"/>
    <property type="molecule type" value="Genomic_DNA"/>
</dbReference>
<protein>
    <recommendedName>
        <fullName evidence="3">STAS/SEC14 domain-containing protein</fullName>
    </recommendedName>
</protein>
<evidence type="ECO:0008006" key="3">
    <source>
        <dbReference type="Google" id="ProtNLM"/>
    </source>
</evidence>
<organism evidence="1 2">
    <name type="scientific">Ohtaekwangia kribbensis</name>
    <dbReference type="NCBI Taxonomy" id="688913"/>
    <lineage>
        <taxon>Bacteria</taxon>
        <taxon>Pseudomonadati</taxon>
        <taxon>Bacteroidota</taxon>
        <taxon>Cytophagia</taxon>
        <taxon>Cytophagales</taxon>
        <taxon>Fulvivirgaceae</taxon>
        <taxon>Ohtaekwangia</taxon>
    </lineage>
</organism>
<evidence type="ECO:0000313" key="2">
    <source>
        <dbReference type="Proteomes" id="UP001597112"/>
    </source>
</evidence>
<reference evidence="2" key="1">
    <citation type="journal article" date="2019" name="Int. J. Syst. Evol. Microbiol.">
        <title>The Global Catalogue of Microorganisms (GCM) 10K type strain sequencing project: providing services to taxonomists for standard genome sequencing and annotation.</title>
        <authorList>
            <consortium name="The Broad Institute Genomics Platform"/>
            <consortium name="The Broad Institute Genome Sequencing Center for Infectious Disease"/>
            <person name="Wu L."/>
            <person name="Ma J."/>
        </authorList>
    </citation>
    <scope>NUCLEOTIDE SEQUENCE [LARGE SCALE GENOMIC DNA]</scope>
    <source>
        <strain evidence="2">CCUG 58938</strain>
    </source>
</reference>
<comment type="caution">
    <text evidence="1">The sequence shown here is derived from an EMBL/GenBank/DDBJ whole genome shotgun (WGS) entry which is preliminary data.</text>
</comment>
<name>A0ABW3JWK9_9BACT</name>
<dbReference type="RefSeq" id="WP_377574193.1">
    <property type="nucleotide sequence ID" value="NZ_JBHTKA010000001.1"/>
</dbReference>
<gene>
    <name evidence="1" type="ORF">ACFQ21_02190</name>
</gene>
<proteinExistence type="predicted"/>
<keyword evidence="2" id="KW-1185">Reference proteome</keyword>